<accession>A0AAN6S149</accession>
<dbReference type="Proteomes" id="UP001303473">
    <property type="component" value="Unassembled WGS sequence"/>
</dbReference>
<feature type="domain" description="Heterokaryon incompatibility" evidence="2">
    <location>
        <begin position="49"/>
        <end position="226"/>
    </location>
</feature>
<evidence type="ECO:0000256" key="1">
    <source>
        <dbReference type="SAM" id="MobiDB-lite"/>
    </source>
</evidence>
<dbReference type="InterPro" id="IPR052895">
    <property type="entry name" value="HetReg/Transcr_Mod"/>
</dbReference>
<feature type="compositionally biased region" description="Polar residues" evidence="1">
    <location>
        <begin position="480"/>
        <end position="490"/>
    </location>
</feature>
<feature type="region of interest" description="Disordered" evidence="1">
    <location>
        <begin position="478"/>
        <end position="505"/>
    </location>
</feature>
<sequence length="698" mass="77383">MATATPTYMPLGNSSSHIRLLEVSDRKSSKRPRLTCRMRTVHLHDAPPFVALSYVWGDTDERGNIVLNGQLVSITKNLEGALRGASKLQQAFPDLDKVDEYLLWADALCIDQANTSERSAQIKLMAKLYQRAVGVIAWLGLEDEDLAFRALHTMLPKSNRFCAQYDPEGPLLAELASLRWLVTSGHPELCENDKLINLPFLFNACWSAIVDPLSREYWKRVWIFQETILARRLILACPTSAMVFDDLGTFARIMENVQAYHKMLGVAKPEYIGSAVWYFLTDIIGWMPVVNIMRERAAREVDGGLPNERARRCALSTFGFSLGASDPRDHVYGLLAVTDMDIEPDYDKSLGQVYADFSSAWIKACHSSILNPEMLFLSYAGIGVFGEEPSLPSWVPNFSACSQMKSTMDHGWADNDMFAPSVSGASVNMADMSLIVSGVEVDVVALVHEIPGAEEIELHVSEMVEVMKKVRSVFMEKVSPTRTTKPQGSTAAGERKSISAQDTKPGIREAYPPAGDFSSLVGPPHAPGSHGPYHYAGSELSQNICDVWPRSEAENLQDLGFALDDTFDITFHKKMFPVNDNLLNQISAFKGNLLRELREFEPIGGIAELLELQTRIGELTRSWRLIETEKGHLGLAPKGSKLGDVVTVLKGSRVPVILRERGDHFVHVGTSFILDLTDGELSGCVEAGKFSIKEFRIL</sequence>
<gene>
    <name evidence="3" type="ORF">QBC46DRAFT_418567</name>
</gene>
<evidence type="ECO:0000259" key="2">
    <source>
        <dbReference type="Pfam" id="PF06985"/>
    </source>
</evidence>
<protein>
    <submittedName>
        <fullName evidence="3">Heterokaryon incompatibility protein-domain-containing protein</fullName>
    </submittedName>
</protein>
<comment type="caution">
    <text evidence="3">The sequence shown here is derived from an EMBL/GenBank/DDBJ whole genome shotgun (WGS) entry which is preliminary data.</text>
</comment>
<dbReference type="InterPro" id="IPR010730">
    <property type="entry name" value="HET"/>
</dbReference>
<proteinExistence type="predicted"/>
<keyword evidence="4" id="KW-1185">Reference proteome</keyword>
<dbReference type="PANTHER" id="PTHR24148:SF73">
    <property type="entry name" value="HET DOMAIN PROTEIN (AFU_ORTHOLOGUE AFUA_8G01020)"/>
    <property type="match status" value="1"/>
</dbReference>
<dbReference type="EMBL" id="MU853877">
    <property type="protein sequence ID" value="KAK3936634.1"/>
    <property type="molecule type" value="Genomic_DNA"/>
</dbReference>
<dbReference type="PANTHER" id="PTHR24148">
    <property type="entry name" value="ANKYRIN REPEAT DOMAIN-CONTAINING PROTEIN 39 HOMOLOG-RELATED"/>
    <property type="match status" value="1"/>
</dbReference>
<name>A0AAN6S149_9PEZI</name>
<evidence type="ECO:0000313" key="4">
    <source>
        <dbReference type="Proteomes" id="UP001303473"/>
    </source>
</evidence>
<dbReference type="Pfam" id="PF06985">
    <property type="entry name" value="HET"/>
    <property type="match status" value="1"/>
</dbReference>
<reference evidence="4" key="1">
    <citation type="journal article" date="2023" name="Mol. Phylogenet. Evol.">
        <title>Genome-scale phylogeny and comparative genomics of the fungal order Sordariales.</title>
        <authorList>
            <person name="Hensen N."/>
            <person name="Bonometti L."/>
            <person name="Westerberg I."/>
            <person name="Brannstrom I.O."/>
            <person name="Guillou S."/>
            <person name="Cros-Aarteil S."/>
            <person name="Calhoun S."/>
            <person name="Haridas S."/>
            <person name="Kuo A."/>
            <person name="Mondo S."/>
            <person name="Pangilinan J."/>
            <person name="Riley R."/>
            <person name="LaButti K."/>
            <person name="Andreopoulos B."/>
            <person name="Lipzen A."/>
            <person name="Chen C."/>
            <person name="Yan M."/>
            <person name="Daum C."/>
            <person name="Ng V."/>
            <person name="Clum A."/>
            <person name="Steindorff A."/>
            <person name="Ohm R.A."/>
            <person name="Martin F."/>
            <person name="Silar P."/>
            <person name="Natvig D.O."/>
            <person name="Lalanne C."/>
            <person name="Gautier V."/>
            <person name="Ament-Velasquez S.L."/>
            <person name="Kruys A."/>
            <person name="Hutchinson M.I."/>
            <person name="Powell A.J."/>
            <person name="Barry K."/>
            <person name="Miller A.N."/>
            <person name="Grigoriev I.V."/>
            <person name="Debuchy R."/>
            <person name="Gladieux P."/>
            <person name="Hiltunen Thoren M."/>
            <person name="Johannesson H."/>
        </authorList>
    </citation>
    <scope>NUCLEOTIDE SEQUENCE [LARGE SCALE GENOMIC DNA]</scope>
    <source>
        <strain evidence="4">CBS 340.73</strain>
    </source>
</reference>
<dbReference type="AlphaFoldDB" id="A0AAN6S149"/>
<dbReference type="Pfam" id="PF26639">
    <property type="entry name" value="Het-6_barrel"/>
    <property type="match status" value="1"/>
</dbReference>
<evidence type="ECO:0000313" key="3">
    <source>
        <dbReference type="EMBL" id="KAK3936634.1"/>
    </source>
</evidence>
<organism evidence="3 4">
    <name type="scientific">Diplogelasinospora grovesii</name>
    <dbReference type="NCBI Taxonomy" id="303347"/>
    <lineage>
        <taxon>Eukaryota</taxon>
        <taxon>Fungi</taxon>
        <taxon>Dikarya</taxon>
        <taxon>Ascomycota</taxon>
        <taxon>Pezizomycotina</taxon>
        <taxon>Sordariomycetes</taxon>
        <taxon>Sordariomycetidae</taxon>
        <taxon>Sordariales</taxon>
        <taxon>Diplogelasinosporaceae</taxon>
        <taxon>Diplogelasinospora</taxon>
    </lineage>
</organism>